<reference evidence="1" key="1">
    <citation type="journal article" date="2015" name="Nature">
        <title>Complex archaea that bridge the gap between prokaryotes and eukaryotes.</title>
        <authorList>
            <person name="Spang A."/>
            <person name="Saw J.H."/>
            <person name="Jorgensen S.L."/>
            <person name="Zaremba-Niedzwiedzka K."/>
            <person name="Martijn J."/>
            <person name="Lind A.E."/>
            <person name="van Eijk R."/>
            <person name="Schleper C."/>
            <person name="Guy L."/>
            <person name="Ettema T.J."/>
        </authorList>
    </citation>
    <scope>NUCLEOTIDE SEQUENCE</scope>
</reference>
<accession>A0A0F8YS77</accession>
<name>A0A0F8YS77_9ZZZZ</name>
<dbReference type="EMBL" id="LAZR01055319">
    <property type="protein sequence ID" value="KKK76640.1"/>
    <property type="molecule type" value="Genomic_DNA"/>
</dbReference>
<evidence type="ECO:0000313" key="1">
    <source>
        <dbReference type="EMBL" id="KKK76640.1"/>
    </source>
</evidence>
<gene>
    <name evidence="1" type="ORF">LCGC14_2861610</name>
</gene>
<proteinExistence type="predicted"/>
<organism evidence="1">
    <name type="scientific">marine sediment metagenome</name>
    <dbReference type="NCBI Taxonomy" id="412755"/>
    <lineage>
        <taxon>unclassified sequences</taxon>
        <taxon>metagenomes</taxon>
        <taxon>ecological metagenomes</taxon>
    </lineage>
</organism>
<protein>
    <submittedName>
        <fullName evidence="1">Uncharacterized protein</fullName>
    </submittedName>
</protein>
<sequence>MKFTQENQEEFMKKKIRICQSKGFHITFENGWTVSVQFGIGNYCENYDNSVEEFSELGNIDYASDNAEVWAWDGKGRNYPKEPLDYQTPEQVLEFMNKISKKKEAQKK</sequence>
<comment type="caution">
    <text evidence="1">The sequence shown here is derived from an EMBL/GenBank/DDBJ whole genome shotgun (WGS) entry which is preliminary data.</text>
</comment>
<dbReference type="AlphaFoldDB" id="A0A0F8YS77"/>